<organism evidence="4 5">
    <name type="scientific">Enterococcus avium</name>
    <name type="common">Streptococcus avium</name>
    <dbReference type="NCBI Taxonomy" id="33945"/>
    <lineage>
        <taxon>Bacteria</taxon>
        <taxon>Bacillati</taxon>
        <taxon>Bacillota</taxon>
        <taxon>Bacilli</taxon>
        <taxon>Lactobacillales</taxon>
        <taxon>Enterococcaceae</taxon>
        <taxon>Enterococcus</taxon>
    </lineage>
</organism>
<keyword evidence="2 4" id="KW-0326">Glycosidase</keyword>
<evidence type="ECO:0000256" key="1">
    <source>
        <dbReference type="ARBA" id="ARBA00022801"/>
    </source>
</evidence>
<dbReference type="CDD" id="cd02857">
    <property type="entry name" value="E_set_CDase_PDE_N"/>
    <property type="match status" value="1"/>
</dbReference>
<dbReference type="InterPro" id="IPR013783">
    <property type="entry name" value="Ig-like_fold"/>
</dbReference>
<dbReference type="GO" id="GO:0004553">
    <property type="term" value="F:hydrolase activity, hydrolyzing O-glycosyl compounds"/>
    <property type="evidence" value="ECO:0007669"/>
    <property type="project" value="InterPro"/>
</dbReference>
<dbReference type="EMBL" id="RYZS01000001">
    <property type="protein sequence ID" value="RVU93507.1"/>
    <property type="molecule type" value="Genomic_DNA"/>
</dbReference>
<dbReference type="Proteomes" id="UP000288388">
    <property type="component" value="Unassembled WGS sequence"/>
</dbReference>
<dbReference type="Pfam" id="PF02903">
    <property type="entry name" value="Alpha-amylase_N"/>
    <property type="match status" value="1"/>
</dbReference>
<dbReference type="Gene3D" id="2.60.40.10">
    <property type="entry name" value="Immunoglobulins"/>
    <property type="match status" value="1"/>
</dbReference>
<reference evidence="4 5" key="1">
    <citation type="submission" date="2018-12" db="EMBL/GenBank/DDBJ databases">
        <title>A novel vanA-carrying plasmid in a clinical isolate of Enterococcus avium.</title>
        <authorList>
            <person name="Bernasconi O.J."/>
            <person name="Luzzaro F."/>
            <person name="Endimiani A."/>
        </authorList>
    </citation>
    <scope>NUCLEOTIDE SEQUENCE [LARGE SCALE GENOMIC DNA]</scope>
    <source>
        <strain evidence="4 5">LC0559/18</strain>
    </source>
</reference>
<comment type="caution">
    <text evidence="4">The sequence shown here is derived from an EMBL/GenBank/DDBJ whole genome shotgun (WGS) entry which is preliminary data.</text>
</comment>
<dbReference type="GO" id="GO:0005975">
    <property type="term" value="P:carbohydrate metabolic process"/>
    <property type="evidence" value="ECO:0007669"/>
    <property type="project" value="InterPro"/>
</dbReference>
<dbReference type="Gene3D" id="3.20.20.80">
    <property type="entry name" value="Glycosidases"/>
    <property type="match status" value="1"/>
</dbReference>
<dbReference type="Pfam" id="PF00128">
    <property type="entry name" value="Alpha-amylase"/>
    <property type="match status" value="1"/>
</dbReference>
<dbReference type="InterPro" id="IPR004185">
    <property type="entry name" value="Glyco_hydro_13_lg-like_dom"/>
</dbReference>
<dbReference type="InterPro" id="IPR017853">
    <property type="entry name" value="GH"/>
</dbReference>
<feature type="domain" description="Glycosyl hydrolase family 13 catalytic" evidence="3">
    <location>
        <begin position="142"/>
        <end position="509"/>
    </location>
</feature>
<name>A0A437UIN8_ENTAV</name>
<dbReference type="SUPFAM" id="SSF51445">
    <property type="entry name" value="(Trans)glycosidases"/>
    <property type="match status" value="1"/>
</dbReference>
<dbReference type="InterPro" id="IPR014756">
    <property type="entry name" value="Ig_E-set"/>
</dbReference>
<dbReference type="InterPro" id="IPR006047">
    <property type="entry name" value="GH13_cat_dom"/>
</dbReference>
<dbReference type="RefSeq" id="WP_127978021.1">
    <property type="nucleotide sequence ID" value="NZ_JAQLBW010000006.1"/>
</dbReference>
<evidence type="ECO:0000313" key="4">
    <source>
        <dbReference type="EMBL" id="RVU93507.1"/>
    </source>
</evidence>
<dbReference type="PANTHER" id="PTHR10357">
    <property type="entry name" value="ALPHA-AMYLASE FAMILY MEMBER"/>
    <property type="match status" value="1"/>
</dbReference>
<dbReference type="AlphaFoldDB" id="A0A437UIN8"/>
<accession>A0A437UIN8</accession>
<dbReference type="Gene3D" id="3.90.400.10">
    <property type="entry name" value="Oligo-1,6-glucosidase, Domain 2"/>
    <property type="match status" value="1"/>
</dbReference>
<protein>
    <submittedName>
        <fullName evidence="4">Alpha-glycosidase</fullName>
    </submittedName>
</protein>
<dbReference type="CDD" id="cd11338">
    <property type="entry name" value="AmyAc_CMD"/>
    <property type="match status" value="1"/>
</dbReference>
<dbReference type="SUPFAM" id="SSF81296">
    <property type="entry name" value="E set domains"/>
    <property type="match status" value="1"/>
</dbReference>
<dbReference type="PANTHER" id="PTHR10357:SF210">
    <property type="entry name" value="MALTODEXTRIN GLUCOSIDASE"/>
    <property type="match status" value="1"/>
</dbReference>
<sequence length="588" mass="68832">MNTAAIYHRTESEYAYLYTNELMHVRLRTARADCKNVSLVHGDPYELEKKRWYKQPSAMRKTLSTDLYDYWEVDVTAPYHRLSYGFIVTGYDETTVFFTEHGVFPVEENYLLMANNYFRMPFFHEIDRFKAPQWVKETVWYQIFPERFANGDPSNDPEGVLPWDSKEYPGKQDFYGGDLQGIIDHLDYLSDLGINGIYFCPIFTAPSNHKYDTTDYLEIDPAFGDKELFRKLIEECHRRGIRIMLDAVFNHMGDTSPQWLDVLEKGEKSRFKDWFHIHSFPVQYTKTDDLEVAEDLNYDTFAFTPHMPKLNTANKEVQEYILSIAKYWIQEFDIDAWRLDVANEVDHQLWKKFAATCHELKDDFYLLGEVWHSSQPWLQGDEFTAVMNYAFTESIINYFLERTIPLDKLVSNLNEQLTLYRKQTNQMMLNTIDSHDTPRILTLAGGNKDLMRQVLAFLYLQQGIPCLYYGDEVGLDGGIDPDCRKCMIWDPEKQDLQLFEFVKQLIALRRENQFTLCEGSLEWQKVDTSTGTLIFSRDISNEKIIGIFNTGNHSIFEQVSDEVLMLQLANIKGDSIAIEPNGFVILKK</sequence>
<evidence type="ECO:0000313" key="5">
    <source>
        <dbReference type="Proteomes" id="UP000288388"/>
    </source>
</evidence>
<gene>
    <name evidence="4" type="ORF">EK398_00760</name>
</gene>
<keyword evidence="1" id="KW-0378">Hydrolase</keyword>
<evidence type="ECO:0000259" key="3">
    <source>
        <dbReference type="SMART" id="SM00642"/>
    </source>
</evidence>
<dbReference type="SMART" id="SM00642">
    <property type="entry name" value="Aamy"/>
    <property type="match status" value="1"/>
</dbReference>
<proteinExistence type="predicted"/>
<evidence type="ECO:0000256" key="2">
    <source>
        <dbReference type="ARBA" id="ARBA00023295"/>
    </source>
</evidence>
<dbReference type="InterPro" id="IPR045857">
    <property type="entry name" value="O16G_dom_2"/>
</dbReference>